<protein>
    <submittedName>
        <fullName evidence="2">Peptidase_M1 domain-containing protein</fullName>
    </submittedName>
</protein>
<evidence type="ECO:0000313" key="2">
    <source>
        <dbReference type="WBParaSite" id="ASIM_0000579301-mRNA-1"/>
    </source>
</evidence>
<dbReference type="GO" id="GO:0042277">
    <property type="term" value="F:peptide binding"/>
    <property type="evidence" value="ECO:0007669"/>
    <property type="project" value="TreeGrafter"/>
</dbReference>
<dbReference type="SUPFAM" id="SSF55486">
    <property type="entry name" value="Metalloproteases ('zincins'), catalytic domain"/>
    <property type="match status" value="1"/>
</dbReference>
<reference evidence="2" key="1">
    <citation type="submission" date="2017-02" db="UniProtKB">
        <authorList>
            <consortium name="WormBaseParasite"/>
        </authorList>
    </citation>
    <scope>IDENTIFICATION</scope>
</reference>
<feature type="domain" description="Peptidase M1 membrane alanine aminopeptidase" evidence="1">
    <location>
        <begin position="19"/>
        <end position="81"/>
    </location>
</feature>
<dbReference type="PANTHER" id="PTHR11533:SF299">
    <property type="entry name" value="AMINOPEPTIDASE"/>
    <property type="match status" value="1"/>
</dbReference>
<dbReference type="GO" id="GO:0005615">
    <property type="term" value="C:extracellular space"/>
    <property type="evidence" value="ECO:0007669"/>
    <property type="project" value="TreeGrafter"/>
</dbReference>
<dbReference type="Pfam" id="PF01433">
    <property type="entry name" value="Peptidase_M1"/>
    <property type="match status" value="1"/>
</dbReference>
<name>A0A0M3JDV2_ANISI</name>
<accession>A0A0M3JDV2</accession>
<dbReference type="InterPro" id="IPR050344">
    <property type="entry name" value="Peptidase_M1_aminopeptidases"/>
</dbReference>
<sequence>LAAYEIDSYANTSKPVVPDKPKYFTRIPYNKGASLLHMLSNTITPGVLQHGLQSYLQKYQYSNTNYTDLWSEITEVMTYSNVKC</sequence>
<dbReference type="GO" id="GO:0043171">
    <property type="term" value="P:peptide catabolic process"/>
    <property type="evidence" value="ECO:0007669"/>
    <property type="project" value="TreeGrafter"/>
</dbReference>
<dbReference type="InterPro" id="IPR014782">
    <property type="entry name" value="Peptidase_M1_dom"/>
</dbReference>
<dbReference type="GO" id="GO:0008270">
    <property type="term" value="F:zinc ion binding"/>
    <property type="evidence" value="ECO:0007669"/>
    <property type="project" value="InterPro"/>
</dbReference>
<dbReference type="GO" id="GO:0016020">
    <property type="term" value="C:membrane"/>
    <property type="evidence" value="ECO:0007669"/>
    <property type="project" value="TreeGrafter"/>
</dbReference>
<dbReference type="GO" id="GO:0070006">
    <property type="term" value="F:metalloaminopeptidase activity"/>
    <property type="evidence" value="ECO:0007669"/>
    <property type="project" value="TreeGrafter"/>
</dbReference>
<evidence type="ECO:0000259" key="1">
    <source>
        <dbReference type="Pfam" id="PF01433"/>
    </source>
</evidence>
<dbReference type="GO" id="GO:0005737">
    <property type="term" value="C:cytoplasm"/>
    <property type="evidence" value="ECO:0007669"/>
    <property type="project" value="TreeGrafter"/>
</dbReference>
<dbReference type="Gene3D" id="1.10.390.10">
    <property type="entry name" value="Neutral Protease Domain 2"/>
    <property type="match status" value="1"/>
</dbReference>
<proteinExistence type="predicted"/>
<dbReference type="PANTHER" id="PTHR11533">
    <property type="entry name" value="PROTEASE M1 ZINC METALLOPROTEASE"/>
    <property type="match status" value="1"/>
</dbReference>
<dbReference type="GO" id="GO:0006508">
    <property type="term" value="P:proteolysis"/>
    <property type="evidence" value="ECO:0007669"/>
    <property type="project" value="TreeGrafter"/>
</dbReference>
<organism evidence="2">
    <name type="scientific">Anisakis simplex</name>
    <name type="common">Herring worm</name>
    <dbReference type="NCBI Taxonomy" id="6269"/>
    <lineage>
        <taxon>Eukaryota</taxon>
        <taxon>Metazoa</taxon>
        <taxon>Ecdysozoa</taxon>
        <taxon>Nematoda</taxon>
        <taxon>Chromadorea</taxon>
        <taxon>Rhabditida</taxon>
        <taxon>Spirurina</taxon>
        <taxon>Ascaridomorpha</taxon>
        <taxon>Ascaridoidea</taxon>
        <taxon>Anisakidae</taxon>
        <taxon>Anisakis</taxon>
        <taxon>Anisakis simplex complex</taxon>
    </lineage>
</organism>
<dbReference type="WBParaSite" id="ASIM_0000579301-mRNA-1">
    <property type="protein sequence ID" value="ASIM_0000579301-mRNA-1"/>
    <property type="gene ID" value="ASIM_0000579301"/>
</dbReference>
<dbReference type="AlphaFoldDB" id="A0A0M3JDV2"/>
<dbReference type="InterPro" id="IPR027268">
    <property type="entry name" value="Peptidase_M4/M1_CTD_sf"/>
</dbReference>